<proteinExistence type="predicted"/>
<name>A0ABR3GGZ5_9PEZI</name>
<evidence type="ECO:0000313" key="2">
    <source>
        <dbReference type="Proteomes" id="UP001447188"/>
    </source>
</evidence>
<comment type="caution">
    <text evidence="1">The sequence shown here is derived from an EMBL/GenBank/DDBJ whole genome shotgun (WGS) entry which is preliminary data.</text>
</comment>
<evidence type="ECO:0000313" key="1">
    <source>
        <dbReference type="EMBL" id="KAL0635175.1"/>
    </source>
</evidence>
<dbReference type="EMBL" id="JBBBZM010000076">
    <property type="protein sequence ID" value="KAL0635175.1"/>
    <property type="molecule type" value="Genomic_DNA"/>
</dbReference>
<keyword evidence="2" id="KW-1185">Reference proteome</keyword>
<organism evidence="1 2">
    <name type="scientific">Discina gigas</name>
    <dbReference type="NCBI Taxonomy" id="1032678"/>
    <lineage>
        <taxon>Eukaryota</taxon>
        <taxon>Fungi</taxon>
        <taxon>Dikarya</taxon>
        <taxon>Ascomycota</taxon>
        <taxon>Pezizomycotina</taxon>
        <taxon>Pezizomycetes</taxon>
        <taxon>Pezizales</taxon>
        <taxon>Discinaceae</taxon>
        <taxon>Discina</taxon>
    </lineage>
</organism>
<protein>
    <submittedName>
        <fullName evidence="1">Uncharacterized protein</fullName>
    </submittedName>
</protein>
<reference evidence="1 2" key="1">
    <citation type="submission" date="2024-02" db="EMBL/GenBank/DDBJ databases">
        <title>Discinaceae phylogenomics.</title>
        <authorList>
            <person name="Dirks A.C."/>
            <person name="James T.Y."/>
        </authorList>
    </citation>
    <scope>NUCLEOTIDE SEQUENCE [LARGE SCALE GENOMIC DNA]</scope>
    <source>
        <strain evidence="1 2">ACD0624</strain>
    </source>
</reference>
<accession>A0ABR3GGZ5</accession>
<sequence length="102" mass="11512">MNILDRLRLLTKESKLLQLMQRLQQHKASLSLIVGILTSETVAQAIHSRVILDRIFSNKAAPSLAGPYLKEFESTLYLSRAYRTMTHGSAMSATTGDRRKPR</sequence>
<gene>
    <name evidence="1" type="ORF">Q9L58_005900</name>
</gene>
<dbReference type="Proteomes" id="UP001447188">
    <property type="component" value="Unassembled WGS sequence"/>
</dbReference>